<proteinExistence type="predicted"/>
<dbReference type="RefSeq" id="WP_149469984.1">
    <property type="nucleotide sequence ID" value="NZ_QOKW01000012.1"/>
</dbReference>
<evidence type="ECO:0000313" key="1">
    <source>
        <dbReference type="EMBL" id="KAA0679535.1"/>
    </source>
</evidence>
<dbReference type="Proteomes" id="UP000480854">
    <property type="component" value="Unassembled WGS sequence"/>
</dbReference>
<protein>
    <submittedName>
        <fullName evidence="1">Uncharacterized protein</fullName>
    </submittedName>
</protein>
<evidence type="ECO:0000313" key="2">
    <source>
        <dbReference type="Proteomes" id="UP000480854"/>
    </source>
</evidence>
<accession>A0A9W7TYK2</accession>
<sequence length="161" mass="18072">MEDGLAYVWPEGATAWTEIPWSDWVAFTRREVDRLPGVVGKTHIILCVVDAGVVLNMLCHHDLFGSDGRFIKRLTVLSDEEKVRQEALMVKGIKQGDLHGEEKRVYDELNEQEWEGSLPSRDQLRAVVGALSLPVSPDHGAQHLLRKAGLDRVNWTTEASC</sequence>
<name>A0A9W7TYK2_9PROT</name>
<reference evidence="1 2" key="1">
    <citation type="submission" date="2018-07" db="EMBL/GenBank/DDBJ databases">
        <title>Genome sequence of Azospirillum sp. ATCC 49961.</title>
        <authorList>
            <person name="Sant'Anna F.H."/>
            <person name="Baldani J.I."/>
            <person name="Zilli J.E."/>
            <person name="Reis V.M."/>
            <person name="Hartmann A."/>
            <person name="Cruz L."/>
            <person name="de Souza E.M."/>
            <person name="de Oliveira Pedrosa F."/>
            <person name="Passaglia L.M.P."/>
        </authorList>
    </citation>
    <scope>NUCLEOTIDE SEQUENCE [LARGE SCALE GENOMIC DNA]</scope>
    <source>
        <strain evidence="1 2">ATCC 49961</strain>
    </source>
</reference>
<organism evidence="1 2">
    <name type="scientific">Roseomonas genomospecies 6</name>
    <dbReference type="NCBI Taxonomy" id="214106"/>
    <lineage>
        <taxon>Bacteria</taxon>
        <taxon>Pseudomonadati</taxon>
        <taxon>Pseudomonadota</taxon>
        <taxon>Alphaproteobacteria</taxon>
        <taxon>Acetobacterales</taxon>
        <taxon>Roseomonadaceae</taxon>
        <taxon>Roseomonas</taxon>
    </lineage>
</organism>
<gene>
    <name evidence="1" type="ORF">DS843_16500</name>
</gene>
<dbReference type="EMBL" id="QOKW01000012">
    <property type="protein sequence ID" value="KAA0679535.1"/>
    <property type="molecule type" value="Genomic_DNA"/>
</dbReference>
<dbReference type="AlphaFoldDB" id="A0A9W7TYK2"/>
<dbReference type="OrthoDB" id="9832810at2"/>
<keyword evidence="2" id="KW-1185">Reference proteome</keyword>
<comment type="caution">
    <text evidence="1">The sequence shown here is derived from an EMBL/GenBank/DDBJ whole genome shotgun (WGS) entry which is preliminary data.</text>
</comment>